<dbReference type="OrthoDB" id="2794314at2759"/>
<organism evidence="7 8">
    <name type="scientific">Candolleomyces eurysporus</name>
    <dbReference type="NCBI Taxonomy" id="2828524"/>
    <lineage>
        <taxon>Eukaryota</taxon>
        <taxon>Fungi</taxon>
        <taxon>Dikarya</taxon>
        <taxon>Basidiomycota</taxon>
        <taxon>Agaricomycotina</taxon>
        <taxon>Agaricomycetes</taxon>
        <taxon>Agaricomycetidae</taxon>
        <taxon>Agaricales</taxon>
        <taxon>Agaricineae</taxon>
        <taxon>Psathyrellaceae</taxon>
        <taxon>Candolleomyces</taxon>
    </lineage>
</organism>
<dbReference type="GO" id="GO:0005634">
    <property type="term" value="C:nucleus"/>
    <property type="evidence" value="ECO:0007669"/>
    <property type="project" value="UniProtKB-SubCell"/>
</dbReference>
<evidence type="ECO:0000256" key="5">
    <source>
        <dbReference type="ARBA" id="ARBA00023242"/>
    </source>
</evidence>
<keyword evidence="5" id="KW-0539">Nucleus</keyword>
<keyword evidence="4" id="KW-0862">Zinc</keyword>
<dbReference type="InterPro" id="IPR012337">
    <property type="entry name" value="RNaseH-like_sf"/>
</dbReference>
<dbReference type="Proteomes" id="UP001140091">
    <property type="component" value="Unassembled WGS sequence"/>
</dbReference>
<evidence type="ECO:0000256" key="4">
    <source>
        <dbReference type="ARBA" id="ARBA00022833"/>
    </source>
</evidence>
<evidence type="ECO:0000256" key="2">
    <source>
        <dbReference type="ARBA" id="ARBA00022723"/>
    </source>
</evidence>
<keyword evidence="3" id="KW-0863">Zinc-finger</keyword>
<protein>
    <submittedName>
        <fullName evidence="7">Uncharacterized protein</fullName>
    </submittedName>
</protein>
<accession>A0A9W8IVM2</accession>
<feature type="region of interest" description="Disordered" evidence="6">
    <location>
        <begin position="160"/>
        <end position="221"/>
    </location>
</feature>
<dbReference type="SUPFAM" id="SSF53098">
    <property type="entry name" value="Ribonuclease H-like"/>
    <property type="match status" value="1"/>
</dbReference>
<keyword evidence="8" id="KW-1185">Reference proteome</keyword>
<keyword evidence="2" id="KW-0479">Metal-binding</keyword>
<dbReference type="GO" id="GO:0008270">
    <property type="term" value="F:zinc ion binding"/>
    <property type="evidence" value="ECO:0007669"/>
    <property type="project" value="UniProtKB-KW"/>
</dbReference>
<feature type="compositionally biased region" description="Acidic residues" evidence="6">
    <location>
        <begin position="205"/>
        <end position="221"/>
    </location>
</feature>
<comment type="subcellular location">
    <subcellularLocation>
        <location evidence="1">Nucleus</location>
    </subcellularLocation>
</comment>
<proteinExistence type="predicted"/>
<dbReference type="InterPro" id="IPR052035">
    <property type="entry name" value="ZnF_BED_domain_contain"/>
</dbReference>
<dbReference type="AlphaFoldDB" id="A0A9W8IVM2"/>
<evidence type="ECO:0000313" key="7">
    <source>
        <dbReference type="EMBL" id="KAJ2923520.1"/>
    </source>
</evidence>
<evidence type="ECO:0000256" key="3">
    <source>
        <dbReference type="ARBA" id="ARBA00022771"/>
    </source>
</evidence>
<feature type="compositionally biased region" description="Acidic residues" evidence="6">
    <location>
        <begin position="169"/>
        <end position="196"/>
    </location>
</feature>
<dbReference type="PANTHER" id="PTHR46481:SF10">
    <property type="entry name" value="ZINC FINGER BED DOMAIN-CONTAINING PROTEIN 39"/>
    <property type="match status" value="1"/>
</dbReference>
<evidence type="ECO:0000256" key="6">
    <source>
        <dbReference type="SAM" id="MobiDB-lite"/>
    </source>
</evidence>
<feature type="non-terminal residue" evidence="7">
    <location>
        <position position="245"/>
    </location>
</feature>
<name>A0A9W8IVM2_9AGAR</name>
<dbReference type="EMBL" id="JANBPK010001324">
    <property type="protein sequence ID" value="KAJ2923520.1"/>
    <property type="molecule type" value="Genomic_DNA"/>
</dbReference>
<evidence type="ECO:0000256" key="1">
    <source>
        <dbReference type="ARBA" id="ARBA00004123"/>
    </source>
</evidence>
<comment type="caution">
    <text evidence="7">The sequence shown here is derived from an EMBL/GenBank/DDBJ whole genome shotgun (WGS) entry which is preliminary data.</text>
</comment>
<sequence>MQPYNSVQDPLYVAEVEMLHPGTKLPDPTTVSHDVQLLYQEISKCVCQYFKNLGNAIYLAVDGWTAPITASFLGVVLIWSEQGEIHHIILEFIRPKKKHTGQYLAQCIADCLKCYGIAHLGEEAHIRCFNHILHLIAQVFMSFFFKKRKSSRKIVADGNGGDLLVDSDSSVDEEETDEEEGEEEGEEEEEEGEKEEEEAKREEGQEKEEEDEGEEGEEEEDQLFLKRWRLMMLMMAMQHLTKLLP</sequence>
<reference evidence="7" key="1">
    <citation type="submission" date="2022-06" db="EMBL/GenBank/DDBJ databases">
        <title>Genome Sequence of Candolleomyces eurysporus.</title>
        <authorList>
            <person name="Buettner E."/>
        </authorList>
    </citation>
    <scope>NUCLEOTIDE SEQUENCE</scope>
    <source>
        <strain evidence="7">VTCC 930004</strain>
    </source>
</reference>
<dbReference type="PANTHER" id="PTHR46481">
    <property type="entry name" value="ZINC FINGER BED DOMAIN-CONTAINING PROTEIN 4"/>
    <property type="match status" value="1"/>
</dbReference>
<evidence type="ECO:0000313" key="8">
    <source>
        <dbReference type="Proteomes" id="UP001140091"/>
    </source>
</evidence>
<gene>
    <name evidence="7" type="ORF">H1R20_g13574</name>
</gene>